<dbReference type="AlphaFoldDB" id="A0A8H6YTW2"/>
<dbReference type="Gene3D" id="1.20.1250.20">
    <property type="entry name" value="MFS general substrate transporter like domains"/>
    <property type="match status" value="2"/>
</dbReference>
<dbReference type="Proteomes" id="UP000620124">
    <property type="component" value="Unassembled WGS sequence"/>
</dbReference>
<feature type="transmembrane region" description="Helical" evidence="4">
    <location>
        <begin position="374"/>
        <end position="396"/>
    </location>
</feature>
<dbReference type="PANTHER" id="PTHR11360:SF177">
    <property type="entry name" value="RIBOFLAVIN TRANSPORTER MCH5"/>
    <property type="match status" value="1"/>
</dbReference>
<dbReference type="Pfam" id="PF07690">
    <property type="entry name" value="MFS_1"/>
    <property type="match status" value="1"/>
</dbReference>
<comment type="similarity">
    <text evidence="2">Belongs to the major facilitator superfamily. Monocarboxylate porter (TC 2.A.1.13) family.</text>
</comment>
<dbReference type="InterPro" id="IPR036259">
    <property type="entry name" value="MFS_trans_sf"/>
</dbReference>
<dbReference type="PROSITE" id="PS50850">
    <property type="entry name" value="MFS"/>
    <property type="match status" value="1"/>
</dbReference>
<dbReference type="GO" id="GO:0016020">
    <property type="term" value="C:membrane"/>
    <property type="evidence" value="ECO:0007669"/>
    <property type="project" value="UniProtKB-SubCell"/>
</dbReference>
<feature type="region of interest" description="Disordered" evidence="3">
    <location>
        <begin position="1"/>
        <end position="33"/>
    </location>
</feature>
<keyword evidence="4" id="KW-0472">Membrane</keyword>
<evidence type="ECO:0000313" key="6">
    <source>
        <dbReference type="EMBL" id="KAF7364564.1"/>
    </source>
</evidence>
<evidence type="ECO:0000313" key="7">
    <source>
        <dbReference type="Proteomes" id="UP000620124"/>
    </source>
</evidence>
<feature type="transmembrane region" description="Helical" evidence="4">
    <location>
        <begin position="41"/>
        <end position="65"/>
    </location>
</feature>
<evidence type="ECO:0000256" key="1">
    <source>
        <dbReference type="ARBA" id="ARBA00004141"/>
    </source>
</evidence>
<keyword evidence="4" id="KW-1133">Transmembrane helix</keyword>
<comment type="caution">
    <text evidence="6">The sequence shown here is derived from an EMBL/GenBank/DDBJ whole genome shotgun (WGS) entry which is preliminary data.</text>
</comment>
<feature type="transmembrane region" description="Helical" evidence="4">
    <location>
        <begin position="135"/>
        <end position="162"/>
    </location>
</feature>
<dbReference type="InterPro" id="IPR050327">
    <property type="entry name" value="Proton-linked_MCT"/>
</dbReference>
<keyword evidence="4" id="KW-0812">Transmembrane</keyword>
<proteinExistence type="inferred from homology"/>
<dbReference type="PANTHER" id="PTHR11360">
    <property type="entry name" value="MONOCARBOXYLATE TRANSPORTER"/>
    <property type="match status" value="1"/>
</dbReference>
<feature type="transmembrane region" description="Helical" evidence="4">
    <location>
        <begin position="408"/>
        <end position="429"/>
    </location>
</feature>
<dbReference type="EMBL" id="JACAZI010000003">
    <property type="protein sequence ID" value="KAF7364564.1"/>
    <property type="molecule type" value="Genomic_DNA"/>
</dbReference>
<keyword evidence="7" id="KW-1185">Reference proteome</keyword>
<organism evidence="6 7">
    <name type="scientific">Mycena venus</name>
    <dbReference type="NCBI Taxonomy" id="2733690"/>
    <lineage>
        <taxon>Eukaryota</taxon>
        <taxon>Fungi</taxon>
        <taxon>Dikarya</taxon>
        <taxon>Basidiomycota</taxon>
        <taxon>Agaricomycotina</taxon>
        <taxon>Agaricomycetes</taxon>
        <taxon>Agaricomycetidae</taxon>
        <taxon>Agaricales</taxon>
        <taxon>Marasmiineae</taxon>
        <taxon>Mycenaceae</taxon>
        <taxon>Mycena</taxon>
    </lineage>
</organism>
<feature type="transmembrane region" description="Helical" evidence="4">
    <location>
        <begin position="248"/>
        <end position="274"/>
    </location>
</feature>
<dbReference type="OrthoDB" id="6509908at2759"/>
<sequence length="437" mass="47063">MASNSTSPTPTVQYSPDVESGVEEKPQPPVLTEPPDGGLDAWLTVLGSSCVALATFGLVNGYGAFNDYYQSTYLSNYSATVISMIGSIQLFILYIFGAISGAVFDAYGPRYMIPASGLVTAFALFMLSITKPQQIYQQFLTQAILFALGAPFSFLPGLAVCAHWFKRRLAFAIGFPVGAASLGGIIYPIMLDRLIPRIGFGWTIRILAFIVLFCFAIASVTIKTRRPRKPLPPLSQLLAFRAFRDLRFTCLCLGGWFTVFSTFNPFFYVGLYGAVANGGPSILTPYYLAIMCATAIVGRIVPGFIADRVGRFNVIATSTLLSGILILALWYTSTAQPNLIAFSAVYGFASGPFFSLITACAAQISPIQEVGARIGMVFFAMATGALAGTPIGGVFIRNPTIPNFKHLILFSGIMALVGSAFFFTARLMLSRKLFAAV</sequence>
<protein>
    <submittedName>
        <fullName evidence="6">Monocarboxylate permease-like protein</fullName>
    </submittedName>
</protein>
<evidence type="ECO:0000256" key="3">
    <source>
        <dbReference type="SAM" id="MobiDB-lite"/>
    </source>
</evidence>
<feature type="transmembrane region" description="Helical" evidence="4">
    <location>
        <begin position="77"/>
        <end position="99"/>
    </location>
</feature>
<dbReference type="GO" id="GO:0022857">
    <property type="term" value="F:transmembrane transporter activity"/>
    <property type="evidence" value="ECO:0007669"/>
    <property type="project" value="InterPro"/>
</dbReference>
<name>A0A8H6YTW2_9AGAR</name>
<feature type="transmembrane region" description="Helical" evidence="4">
    <location>
        <begin position="312"/>
        <end position="333"/>
    </location>
</feature>
<accession>A0A8H6YTW2</accession>
<dbReference type="SUPFAM" id="SSF103473">
    <property type="entry name" value="MFS general substrate transporter"/>
    <property type="match status" value="1"/>
</dbReference>
<feature type="transmembrane region" description="Helical" evidence="4">
    <location>
        <begin position="202"/>
        <end position="222"/>
    </location>
</feature>
<reference evidence="6" key="1">
    <citation type="submission" date="2020-05" db="EMBL/GenBank/DDBJ databases">
        <title>Mycena genomes resolve the evolution of fungal bioluminescence.</title>
        <authorList>
            <person name="Tsai I.J."/>
        </authorList>
    </citation>
    <scope>NUCLEOTIDE SEQUENCE</scope>
    <source>
        <strain evidence="6">CCC161011</strain>
    </source>
</reference>
<evidence type="ECO:0000256" key="2">
    <source>
        <dbReference type="ARBA" id="ARBA00006727"/>
    </source>
</evidence>
<gene>
    <name evidence="6" type="ORF">MVEN_00325400</name>
</gene>
<dbReference type="InterPro" id="IPR020846">
    <property type="entry name" value="MFS_dom"/>
</dbReference>
<feature type="domain" description="Major facilitator superfamily (MFS) profile" evidence="5">
    <location>
        <begin position="204"/>
        <end position="437"/>
    </location>
</feature>
<feature type="compositionally biased region" description="Polar residues" evidence="3">
    <location>
        <begin position="1"/>
        <end position="14"/>
    </location>
</feature>
<feature type="transmembrane region" description="Helical" evidence="4">
    <location>
        <begin position="286"/>
        <end position="305"/>
    </location>
</feature>
<evidence type="ECO:0000256" key="4">
    <source>
        <dbReference type="SAM" id="Phobius"/>
    </source>
</evidence>
<feature type="transmembrane region" description="Helical" evidence="4">
    <location>
        <begin position="111"/>
        <end position="129"/>
    </location>
</feature>
<evidence type="ECO:0000259" key="5">
    <source>
        <dbReference type="PROSITE" id="PS50850"/>
    </source>
</evidence>
<dbReference type="InterPro" id="IPR011701">
    <property type="entry name" value="MFS"/>
</dbReference>
<feature type="transmembrane region" description="Helical" evidence="4">
    <location>
        <begin position="169"/>
        <end position="190"/>
    </location>
</feature>
<comment type="subcellular location">
    <subcellularLocation>
        <location evidence="1">Membrane</location>
        <topology evidence="1">Multi-pass membrane protein</topology>
    </subcellularLocation>
</comment>
<feature type="transmembrane region" description="Helical" evidence="4">
    <location>
        <begin position="339"/>
        <end position="362"/>
    </location>
</feature>